<dbReference type="Pfam" id="PF11726">
    <property type="entry name" value="YagK_YfjJ_C"/>
    <property type="match status" value="1"/>
</dbReference>
<accession>A0A379FVJ3</accession>
<dbReference type="InterPro" id="IPR057271">
    <property type="entry name" value="YagK_YfjJ_C"/>
</dbReference>
<dbReference type="EMBL" id="UGTZ01000001">
    <property type="protein sequence ID" value="SUC32765.1"/>
    <property type="molecule type" value="Genomic_DNA"/>
</dbReference>
<protein>
    <submittedName>
        <fullName evidence="2">Protein of uncharacterized function (DUF3296)</fullName>
    </submittedName>
</protein>
<evidence type="ECO:0000259" key="1">
    <source>
        <dbReference type="Pfam" id="PF11726"/>
    </source>
</evidence>
<reference evidence="2 3" key="1">
    <citation type="submission" date="2018-06" db="EMBL/GenBank/DDBJ databases">
        <authorList>
            <consortium name="Pathogen Informatics"/>
            <person name="Doyle S."/>
        </authorList>
    </citation>
    <scope>NUCLEOTIDE SEQUENCE [LARGE SCALE GENOMIC DNA]</scope>
    <source>
        <strain evidence="2 3">NCTC11801</strain>
    </source>
</reference>
<feature type="domain" description="YagK/YfjJ C-terminal" evidence="1">
    <location>
        <begin position="25"/>
        <end position="206"/>
    </location>
</feature>
<gene>
    <name evidence="2" type="ORF">NCTC11801_03767</name>
</gene>
<proteinExistence type="predicted"/>
<name>A0A379FVJ3_PRORE</name>
<dbReference type="Proteomes" id="UP000254208">
    <property type="component" value="Unassembled WGS sequence"/>
</dbReference>
<dbReference type="GeneID" id="93674400"/>
<evidence type="ECO:0000313" key="2">
    <source>
        <dbReference type="EMBL" id="SUC32765.1"/>
    </source>
</evidence>
<evidence type="ECO:0000313" key="3">
    <source>
        <dbReference type="Proteomes" id="UP000254208"/>
    </source>
</evidence>
<dbReference type="AlphaFoldDB" id="A0A379FVJ3"/>
<sequence length="208" mass="24516">MSNDNDSMYNPDYIRIIEKTLTRSLTDYTRIMALRVDLRFPVIDNHGDMPTCFINLDKVMSRFIDSLNAKLKHYQYSKRRKGQRTYLNRLRYVWVKEQSSSELPHYHCVLIFNKDAYYHLGDYNLDEPSLRTMITSAWYSVLQLQLDPISDPTGALVHYPDNAKYCLNQNSMTFEADRAVLMERLHYLAKEHTKIYSSDSRSIGYSLS</sequence>
<dbReference type="RefSeq" id="WP_115167881.1">
    <property type="nucleotide sequence ID" value="NZ_CP077317.1"/>
</dbReference>
<organism evidence="2 3">
    <name type="scientific">Providencia rettgeri</name>
    <dbReference type="NCBI Taxonomy" id="587"/>
    <lineage>
        <taxon>Bacteria</taxon>
        <taxon>Pseudomonadati</taxon>
        <taxon>Pseudomonadota</taxon>
        <taxon>Gammaproteobacteria</taxon>
        <taxon>Enterobacterales</taxon>
        <taxon>Morganellaceae</taxon>
        <taxon>Providencia</taxon>
    </lineage>
</organism>